<proteinExistence type="predicted"/>
<sequence length="73" mass="7785">MDEEGNKVCDCNDGFIELHGKCVECDCGEGSECHFIKGAKACNCLNGYSYDANIGKCRVCDCGENSVGCSFKG</sequence>
<organism evidence="1 2">
    <name type="scientific">Stegodyphus mimosarum</name>
    <name type="common">African social velvet spider</name>
    <dbReference type="NCBI Taxonomy" id="407821"/>
    <lineage>
        <taxon>Eukaryota</taxon>
        <taxon>Metazoa</taxon>
        <taxon>Ecdysozoa</taxon>
        <taxon>Arthropoda</taxon>
        <taxon>Chelicerata</taxon>
        <taxon>Arachnida</taxon>
        <taxon>Araneae</taxon>
        <taxon>Araneomorphae</taxon>
        <taxon>Entelegynae</taxon>
        <taxon>Eresoidea</taxon>
        <taxon>Eresidae</taxon>
        <taxon>Stegodyphus</taxon>
    </lineage>
</organism>
<reference evidence="1 2" key="1">
    <citation type="submission" date="2013-11" db="EMBL/GenBank/DDBJ databases">
        <title>Genome sequencing of Stegodyphus mimosarum.</title>
        <authorList>
            <person name="Bechsgaard J."/>
        </authorList>
    </citation>
    <scope>NUCLEOTIDE SEQUENCE [LARGE SCALE GENOMIC DNA]</scope>
</reference>
<dbReference type="Proteomes" id="UP000054359">
    <property type="component" value="Unassembled WGS sequence"/>
</dbReference>
<gene>
    <name evidence="1" type="ORF">X975_17834</name>
</gene>
<protein>
    <submittedName>
        <fullName evidence="1">Uncharacterized protein</fullName>
    </submittedName>
</protein>
<accession>A0A087TCN4</accession>
<dbReference type="OrthoDB" id="6433361at2759"/>
<feature type="non-terminal residue" evidence="1">
    <location>
        <position position="73"/>
    </location>
</feature>
<name>A0A087TCN4_STEMI</name>
<evidence type="ECO:0000313" key="2">
    <source>
        <dbReference type="Proteomes" id="UP000054359"/>
    </source>
</evidence>
<dbReference type="OMA" id="GSECHFI"/>
<dbReference type="AlphaFoldDB" id="A0A087TCN4"/>
<dbReference type="EMBL" id="KK114611">
    <property type="protein sequence ID" value="KFM62873.1"/>
    <property type="molecule type" value="Genomic_DNA"/>
</dbReference>
<evidence type="ECO:0000313" key="1">
    <source>
        <dbReference type="EMBL" id="KFM62873.1"/>
    </source>
</evidence>
<keyword evidence="2" id="KW-1185">Reference proteome</keyword>